<evidence type="ECO:0000256" key="3">
    <source>
        <dbReference type="ARBA" id="ARBA00022475"/>
    </source>
</evidence>
<feature type="transmembrane region" description="Helical" evidence="7">
    <location>
        <begin position="202"/>
        <end position="221"/>
    </location>
</feature>
<dbReference type="EMBL" id="JAGSOH010000127">
    <property type="protein sequence ID" value="MBR7830347.1"/>
    <property type="molecule type" value="Genomic_DNA"/>
</dbReference>
<evidence type="ECO:0000256" key="7">
    <source>
        <dbReference type="SAM" id="Phobius"/>
    </source>
</evidence>
<dbReference type="Proteomes" id="UP000676325">
    <property type="component" value="Unassembled WGS sequence"/>
</dbReference>
<reference evidence="8" key="1">
    <citation type="submission" date="2021-04" db="EMBL/GenBank/DDBJ databases">
        <title>Genome based classification of Actinospica acidithermotolerans sp. nov., an actinobacterium isolated from an Indonesian hot spring.</title>
        <authorList>
            <person name="Kusuma A.B."/>
            <person name="Putra K.E."/>
            <person name="Nafisah S."/>
            <person name="Loh J."/>
            <person name="Nouioui I."/>
            <person name="Goodfellow M."/>
        </authorList>
    </citation>
    <scope>NUCLEOTIDE SEQUENCE</scope>
    <source>
        <strain evidence="8">MGRD01-02</strain>
    </source>
</reference>
<gene>
    <name evidence="8" type="ORF">KDK95_28855</name>
</gene>
<feature type="transmembrane region" description="Helical" evidence="7">
    <location>
        <begin position="117"/>
        <end position="142"/>
    </location>
</feature>
<feature type="transmembrane region" description="Helical" evidence="7">
    <location>
        <begin position="6"/>
        <end position="34"/>
    </location>
</feature>
<evidence type="ECO:0000256" key="4">
    <source>
        <dbReference type="ARBA" id="ARBA00022692"/>
    </source>
</evidence>
<feature type="transmembrane region" description="Helical" evidence="7">
    <location>
        <begin position="376"/>
        <end position="395"/>
    </location>
</feature>
<feature type="transmembrane region" description="Helical" evidence="7">
    <location>
        <begin position="300"/>
        <end position="327"/>
    </location>
</feature>
<dbReference type="AlphaFoldDB" id="A0A941EH12"/>
<feature type="transmembrane region" description="Helical" evidence="7">
    <location>
        <begin position="86"/>
        <end position="105"/>
    </location>
</feature>
<dbReference type="RefSeq" id="WP_212521474.1">
    <property type="nucleotide sequence ID" value="NZ_JAGSOH010000127.1"/>
</dbReference>
<accession>A0A941EH12</accession>
<feature type="transmembrane region" description="Helical" evidence="7">
    <location>
        <begin position="352"/>
        <end position="370"/>
    </location>
</feature>
<sequence>MVLDLIPLLIALVGLVLYTVLGGADFGAGLWQLLAGSGERGRALRDHAHRANAPVWEANHVWLILVLTVVWTTYPSFFGSVCSTLAIPLFLAAIGIVFRGLTYALHYATDVPRERRVIDVTFSISSILTPFMLGTVVGAIASDRVPVGNAAGNAITSWTNPTSLMSGVLAVCTGAFLSAVYLAADARRFSESGISEAFRTRAVASALITGVLALATLAVAHQDAPRLYDGLTSGLGLAAVVVSGVAGLASLGLVWLRRYTTARLAAAVAVAGLLAGWAAAQRPDLLPGLTVQEAAADNATLIAVIVSIAVGAVILFPSLAFLFRLVLTGRLDPGRLTPASHPVGPDARRPAWAGRAAVACFVLGTALFVFADGDAAHTVAVIAFAVTAVFAYAAIGPDQLAARESEPE</sequence>
<organism evidence="8 9">
    <name type="scientific">Actinospica acidithermotolerans</name>
    <dbReference type="NCBI Taxonomy" id="2828514"/>
    <lineage>
        <taxon>Bacteria</taxon>
        <taxon>Bacillati</taxon>
        <taxon>Actinomycetota</taxon>
        <taxon>Actinomycetes</taxon>
        <taxon>Catenulisporales</taxon>
        <taxon>Actinospicaceae</taxon>
        <taxon>Actinospica</taxon>
    </lineage>
</organism>
<proteinExistence type="inferred from homology"/>
<dbReference type="GO" id="GO:0016682">
    <property type="term" value="F:oxidoreductase activity, acting on diphenols and related substances as donors, oxygen as acceptor"/>
    <property type="evidence" value="ECO:0007669"/>
    <property type="project" value="TreeGrafter"/>
</dbReference>
<keyword evidence="4 7" id="KW-0812">Transmembrane</keyword>
<comment type="caution">
    <text evidence="8">The sequence shown here is derived from an EMBL/GenBank/DDBJ whole genome shotgun (WGS) entry which is preliminary data.</text>
</comment>
<dbReference type="GO" id="GO:0019646">
    <property type="term" value="P:aerobic electron transport chain"/>
    <property type="evidence" value="ECO:0007669"/>
    <property type="project" value="TreeGrafter"/>
</dbReference>
<dbReference type="Pfam" id="PF02322">
    <property type="entry name" value="Cyt_bd_oxida_II"/>
    <property type="match status" value="1"/>
</dbReference>
<evidence type="ECO:0000256" key="6">
    <source>
        <dbReference type="ARBA" id="ARBA00023136"/>
    </source>
</evidence>
<keyword evidence="6 7" id="KW-0472">Membrane</keyword>
<dbReference type="PANTHER" id="PTHR43141">
    <property type="entry name" value="CYTOCHROME BD2 SUBUNIT II"/>
    <property type="match status" value="1"/>
</dbReference>
<dbReference type="GO" id="GO:0005886">
    <property type="term" value="C:plasma membrane"/>
    <property type="evidence" value="ECO:0007669"/>
    <property type="project" value="UniProtKB-SubCell"/>
</dbReference>
<comment type="similarity">
    <text evidence="2">Belongs to the cytochrome ubiquinol oxidase subunit 2 family.</text>
</comment>
<dbReference type="GO" id="GO:0009055">
    <property type="term" value="F:electron transfer activity"/>
    <property type="evidence" value="ECO:0007669"/>
    <property type="project" value="TreeGrafter"/>
</dbReference>
<feature type="transmembrane region" description="Helical" evidence="7">
    <location>
        <begin position="162"/>
        <end position="182"/>
    </location>
</feature>
<dbReference type="InterPro" id="IPR003317">
    <property type="entry name" value="Cyt-d_oxidase_su2"/>
</dbReference>
<evidence type="ECO:0000313" key="9">
    <source>
        <dbReference type="Proteomes" id="UP000676325"/>
    </source>
</evidence>
<dbReference type="GO" id="GO:0070069">
    <property type="term" value="C:cytochrome complex"/>
    <property type="evidence" value="ECO:0007669"/>
    <property type="project" value="TreeGrafter"/>
</dbReference>
<evidence type="ECO:0000313" key="8">
    <source>
        <dbReference type="EMBL" id="MBR7830347.1"/>
    </source>
</evidence>
<protein>
    <submittedName>
        <fullName evidence="8">Cytochrome d ubiquinol oxidase subunit II</fullName>
    </submittedName>
</protein>
<feature type="transmembrane region" description="Helical" evidence="7">
    <location>
        <begin position="233"/>
        <end position="255"/>
    </location>
</feature>
<evidence type="ECO:0000256" key="5">
    <source>
        <dbReference type="ARBA" id="ARBA00022989"/>
    </source>
</evidence>
<name>A0A941EH12_9ACTN</name>
<evidence type="ECO:0000256" key="1">
    <source>
        <dbReference type="ARBA" id="ARBA00004651"/>
    </source>
</evidence>
<feature type="transmembrane region" description="Helical" evidence="7">
    <location>
        <begin position="55"/>
        <end position="74"/>
    </location>
</feature>
<keyword evidence="5 7" id="KW-1133">Transmembrane helix</keyword>
<keyword evidence="9" id="KW-1185">Reference proteome</keyword>
<keyword evidence="3" id="KW-1003">Cell membrane</keyword>
<feature type="transmembrane region" description="Helical" evidence="7">
    <location>
        <begin position="262"/>
        <end position="280"/>
    </location>
</feature>
<evidence type="ECO:0000256" key="2">
    <source>
        <dbReference type="ARBA" id="ARBA00007543"/>
    </source>
</evidence>
<dbReference type="PANTHER" id="PTHR43141:SF4">
    <property type="entry name" value="CYTOCHROME BD2 SUBUNIT II"/>
    <property type="match status" value="1"/>
</dbReference>
<comment type="subcellular location">
    <subcellularLocation>
        <location evidence="1">Cell membrane</location>
        <topology evidence="1">Multi-pass membrane protein</topology>
    </subcellularLocation>
</comment>